<reference evidence="6" key="1">
    <citation type="journal article" date="2019" name="Int. J. Syst. Evol. Microbiol.">
        <title>The Global Catalogue of Microorganisms (GCM) 10K type strain sequencing project: providing services to taxonomists for standard genome sequencing and annotation.</title>
        <authorList>
            <consortium name="The Broad Institute Genomics Platform"/>
            <consortium name="The Broad Institute Genome Sequencing Center for Infectious Disease"/>
            <person name="Wu L."/>
            <person name="Ma J."/>
        </authorList>
    </citation>
    <scope>NUCLEOTIDE SEQUENCE [LARGE SCALE GENOMIC DNA]</scope>
    <source>
        <strain evidence="6">KCTC 52168</strain>
    </source>
</reference>
<sequence>MRISHFTVRAVNPPLAAPHATASGTVTHFPMVLLDLHTDEGISGCAYVFTYGAWALKPVAELLRAVEPMVKGQPCAPQPIEQMLRKRMRLIGPHGLVTMAMAAIDMAAWDAVCKAAGLPLYAMLGGTRRASRAYGPVGMSGMAGSAQEAEAQAKLGFTAIKAKIGYASVDEDRAVIDAMRRAVGPGVKLMADYNQALDVPEGMARCKALDAEGLVWIEEPTTAEDLIGHSRIKDAAVTPILAGENWWGPLEFRKAINAGASDLLMPDVMKIGGITNWLKIMAMAEVYGTPLSNHLFPEVSAHLMAVSPTAGWFEFADWSHPILAEPLDAQGGQVLPSDKPGIGLTWDESAVQRFLVE</sequence>
<comment type="cofactor">
    <cofactor evidence="1">
        <name>Mg(2+)</name>
        <dbReference type="ChEBI" id="CHEBI:18420"/>
    </cofactor>
</comment>
<dbReference type="InterPro" id="IPR029065">
    <property type="entry name" value="Enolase_C-like"/>
</dbReference>
<evidence type="ECO:0000256" key="3">
    <source>
        <dbReference type="ARBA" id="ARBA00022842"/>
    </source>
</evidence>
<accession>A0ABV7H1H6</accession>
<dbReference type="Gene3D" id="3.20.20.120">
    <property type="entry name" value="Enolase-like C-terminal domain"/>
    <property type="match status" value="1"/>
</dbReference>
<gene>
    <name evidence="5" type="ORF">ACFOEN_01465</name>
</gene>
<dbReference type="PANTHER" id="PTHR13794">
    <property type="entry name" value="ENOLASE SUPERFAMILY, MANDELATE RACEMASE"/>
    <property type="match status" value="1"/>
</dbReference>
<dbReference type="InterPro" id="IPR046945">
    <property type="entry name" value="RHMD-like"/>
</dbReference>
<evidence type="ECO:0000256" key="1">
    <source>
        <dbReference type="ARBA" id="ARBA00001946"/>
    </source>
</evidence>
<dbReference type="InterPro" id="IPR013341">
    <property type="entry name" value="Mandelate_racemase_N_dom"/>
</dbReference>
<keyword evidence="6" id="KW-1185">Reference proteome</keyword>
<dbReference type="InterPro" id="IPR036849">
    <property type="entry name" value="Enolase-like_C_sf"/>
</dbReference>
<dbReference type="Pfam" id="PF13378">
    <property type="entry name" value="MR_MLE_C"/>
    <property type="match status" value="1"/>
</dbReference>
<dbReference type="SMART" id="SM00922">
    <property type="entry name" value="MR_MLE"/>
    <property type="match status" value="1"/>
</dbReference>
<dbReference type="EMBL" id="JBHRTI010000003">
    <property type="protein sequence ID" value="MFC3146305.1"/>
    <property type="molecule type" value="Genomic_DNA"/>
</dbReference>
<dbReference type="SUPFAM" id="SSF51604">
    <property type="entry name" value="Enolase C-terminal domain-like"/>
    <property type="match status" value="1"/>
</dbReference>
<feature type="domain" description="Mandelate racemase/muconate lactonizing enzyme C-terminal" evidence="4">
    <location>
        <begin position="142"/>
        <end position="239"/>
    </location>
</feature>
<name>A0ABV7H1H6_9BURK</name>
<dbReference type="SUPFAM" id="SSF54826">
    <property type="entry name" value="Enolase N-terminal domain-like"/>
    <property type="match status" value="1"/>
</dbReference>
<dbReference type="SFLD" id="SFLDS00001">
    <property type="entry name" value="Enolase"/>
    <property type="match status" value="1"/>
</dbReference>
<evidence type="ECO:0000313" key="5">
    <source>
        <dbReference type="EMBL" id="MFC3146305.1"/>
    </source>
</evidence>
<dbReference type="Pfam" id="PF02746">
    <property type="entry name" value="MR_MLE_N"/>
    <property type="match status" value="1"/>
</dbReference>
<proteinExistence type="predicted"/>
<comment type="caution">
    <text evidence="5">The sequence shown here is derived from an EMBL/GenBank/DDBJ whole genome shotgun (WGS) entry which is preliminary data.</text>
</comment>
<dbReference type="RefSeq" id="WP_377300583.1">
    <property type="nucleotide sequence ID" value="NZ_CP180191.1"/>
</dbReference>
<keyword evidence="2" id="KW-0479">Metal-binding</keyword>
<evidence type="ECO:0000256" key="2">
    <source>
        <dbReference type="ARBA" id="ARBA00022723"/>
    </source>
</evidence>
<dbReference type="InterPro" id="IPR013342">
    <property type="entry name" value="Mandelate_racemase_C"/>
</dbReference>
<dbReference type="Gene3D" id="3.30.390.10">
    <property type="entry name" value="Enolase-like, N-terminal domain"/>
    <property type="match status" value="1"/>
</dbReference>
<dbReference type="InterPro" id="IPR029017">
    <property type="entry name" value="Enolase-like_N"/>
</dbReference>
<organism evidence="5 6">
    <name type="scientific">Piscinibacterium candidicorallinum</name>
    <dbReference type="NCBI Taxonomy" id="1793872"/>
    <lineage>
        <taxon>Bacteria</taxon>
        <taxon>Pseudomonadati</taxon>
        <taxon>Pseudomonadota</taxon>
        <taxon>Betaproteobacteria</taxon>
        <taxon>Burkholderiales</taxon>
        <taxon>Piscinibacterium</taxon>
    </lineage>
</organism>
<dbReference type="SFLD" id="SFLDG00179">
    <property type="entry name" value="mandelate_racemase"/>
    <property type="match status" value="1"/>
</dbReference>
<protein>
    <submittedName>
        <fullName evidence="5">Enolase C-terminal domain-like protein</fullName>
    </submittedName>
</protein>
<dbReference type="Proteomes" id="UP001595556">
    <property type="component" value="Unassembled WGS sequence"/>
</dbReference>
<evidence type="ECO:0000259" key="4">
    <source>
        <dbReference type="SMART" id="SM00922"/>
    </source>
</evidence>
<dbReference type="PANTHER" id="PTHR13794:SF58">
    <property type="entry name" value="MITOCHONDRIAL ENOLASE SUPERFAMILY MEMBER 1"/>
    <property type="match status" value="1"/>
</dbReference>
<evidence type="ECO:0000313" key="6">
    <source>
        <dbReference type="Proteomes" id="UP001595556"/>
    </source>
</evidence>
<keyword evidence="3" id="KW-0460">Magnesium</keyword>